<evidence type="ECO:0000256" key="1">
    <source>
        <dbReference type="ARBA" id="ARBA00004193"/>
    </source>
</evidence>
<name>A0AAV2IBR3_LYMST</name>
<keyword evidence="3" id="KW-1003">Cell membrane</keyword>
<keyword evidence="4" id="KW-0519">Myristate</keyword>
<dbReference type="EMBL" id="CAXITT010000514">
    <property type="protein sequence ID" value="CAL1542910.1"/>
    <property type="molecule type" value="Genomic_DNA"/>
</dbReference>
<evidence type="ECO:0000313" key="10">
    <source>
        <dbReference type="Proteomes" id="UP001497497"/>
    </source>
</evidence>
<dbReference type="Pfam" id="PF15250">
    <property type="entry name" value="Raftlin"/>
    <property type="match status" value="1"/>
</dbReference>
<evidence type="ECO:0000256" key="6">
    <source>
        <dbReference type="ARBA" id="ARBA00023139"/>
    </source>
</evidence>
<gene>
    <name evidence="9" type="ORF">GSLYS_00016444001</name>
</gene>
<sequence>MGNNNGHSHPKVITTAQPEPPYTGPQAQYQFVNVEVRMAVYGAFNFLSNQMLTSNVDTYYPLLAQQYEQGFRLLTFYHIPMQARREGAFSMGVLMPFQGIFCKYPDTAQRGRFQLRIEKSVIQPRIIWNGLITYGNETVTDTTHLNQTIANMAQSGARLICIELTGQEEVKASFSFTPKLPVYGVDLFFEVPLDAESETYVYNVVSVPVITKYGFASDPRVFCDWIGIFSQHLNRGFKLIEIFVDASKIKEVFKNEVRSNCLWFFEKPNSKINDETPVYQGTIVEHYIKVTPSGFSDTRVSTKWEPVMQDMGNKGWELACIVETPEVHNTGLMTLEMKMLLFFQKRILS</sequence>
<evidence type="ECO:0000256" key="8">
    <source>
        <dbReference type="SAM" id="MobiDB-lite"/>
    </source>
</evidence>
<evidence type="ECO:0000256" key="5">
    <source>
        <dbReference type="ARBA" id="ARBA00023136"/>
    </source>
</evidence>
<keyword evidence="5" id="KW-0472">Membrane</keyword>
<dbReference type="AlphaFoldDB" id="A0AAV2IBR3"/>
<organism evidence="9 10">
    <name type="scientific">Lymnaea stagnalis</name>
    <name type="common">Great pond snail</name>
    <name type="synonym">Helix stagnalis</name>
    <dbReference type="NCBI Taxonomy" id="6523"/>
    <lineage>
        <taxon>Eukaryota</taxon>
        <taxon>Metazoa</taxon>
        <taxon>Spiralia</taxon>
        <taxon>Lophotrochozoa</taxon>
        <taxon>Mollusca</taxon>
        <taxon>Gastropoda</taxon>
        <taxon>Heterobranchia</taxon>
        <taxon>Euthyneura</taxon>
        <taxon>Panpulmonata</taxon>
        <taxon>Hygrophila</taxon>
        <taxon>Lymnaeoidea</taxon>
        <taxon>Lymnaeidae</taxon>
        <taxon>Lymnaea</taxon>
    </lineage>
</organism>
<protein>
    <recommendedName>
        <fullName evidence="11">DUF4177 domain-containing protein</fullName>
    </recommendedName>
</protein>
<keyword evidence="10" id="KW-1185">Reference proteome</keyword>
<evidence type="ECO:0000256" key="4">
    <source>
        <dbReference type="ARBA" id="ARBA00022707"/>
    </source>
</evidence>
<evidence type="ECO:0000256" key="3">
    <source>
        <dbReference type="ARBA" id="ARBA00022475"/>
    </source>
</evidence>
<comment type="caution">
    <text evidence="9">The sequence shown here is derived from an EMBL/GenBank/DDBJ whole genome shotgun (WGS) entry which is preliminary data.</text>
</comment>
<reference evidence="9 10" key="1">
    <citation type="submission" date="2024-04" db="EMBL/GenBank/DDBJ databases">
        <authorList>
            <consortium name="Genoscope - CEA"/>
            <person name="William W."/>
        </authorList>
    </citation>
    <scope>NUCLEOTIDE SEQUENCE [LARGE SCALE GENOMIC DNA]</scope>
</reference>
<evidence type="ECO:0000256" key="2">
    <source>
        <dbReference type="ARBA" id="ARBA00006390"/>
    </source>
</evidence>
<evidence type="ECO:0000313" key="9">
    <source>
        <dbReference type="EMBL" id="CAL1542910.1"/>
    </source>
</evidence>
<accession>A0AAV2IBR3</accession>
<feature type="region of interest" description="Disordered" evidence="8">
    <location>
        <begin position="1"/>
        <end position="20"/>
    </location>
</feature>
<dbReference type="GO" id="GO:0005886">
    <property type="term" value="C:plasma membrane"/>
    <property type="evidence" value="ECO:0007669"/>
    <property type="project" value="UniProtKB-SubCell"/>
</dbReference>
<dbReference type="Proteomes" id="UP001497497">
    <property type="component" value="Unassembled WGS sequence"/>
</dbReference>
<comment type="similarity">
    <text evidence="2">Belongs to the raftlin family.</text>
</comment>
<comment type="subcellular location">
    <subcellularLocation>
        <location evidence="1">Cell membrane</location>
        <topology evidence="1">Lipid-anchor</topology>
    </subcellularLocation>
</comment>
<keyword evidence="7" id="KW-0449">Lipoprotein</keyword>
<evidence type="ECO:0000256" key="7">
    <source>
        <dbReference type="ARBA" id="ARBA00023288"/>
    </source>
</evidence>
<proteinExistence type="inferred from homology"/>
<dbReference type="InterPro" id="IPR028169">
    <property type="entry name" value="Raftlin"/>
</dbReference>
<keyword evidence="6" id="KW-0564">Palmitate</keyword>
<evidence type="ECO:0008006" key="11">
    <source>
        <dbReference type="Google" id="ProtNLM"/>
    </source>
</evidence>